<protein>
    <submittedName>
        <fullName evidence="1">Uncharacterized protein</fullName>
    </submittedName>
</protein>
<evidence type="ECO:0000313" key="2">
    <source>
        <dbReference type="Proteomes" id="UP000652761"/>
    </source>
</evidence>
<name>A0A843TNV9_COLES</name>
<sequence length="106" mass="11636">SSCFSLAKVKRGVGKTDPGSDIWERPFSHSQGDKMALRAVGDSSPMGELSCFWNFWLCCACRPEKSTSISLDARISVGVHVWTLTPPQRLGVDAKMAFGQKSKICR</sequence>
<feature type="non-terminal residue" evidence="1">
    <location>
        <position position="1"/>
    </location>
</feature>
<comment type="caution">
    <text evidence="1">The sequence shown here is derived from an EMBL/GenBank/DDBJ whole genome shotgun (WGS) entry which is preliminary data.</text>
</comment>
<evidence type="ECO:0000313" key="1">
    <source>
        <dbReference type="EMBL" id="MQL72735.1"/>
    </source>
</evidence>
<proteinExistence type="predicted"/>
<gene>
    <name evidence="1" type="ORF">Taro_005077</name>
</gene>
<feature type="non-terminal residue" evidence="1">
    <location>
        <position position="106"/>
    </location>
</feature>
<dbReference type="AlphaFoldDB" id="A0A843TNV9"/>
<reference evidence="1" key="1">
    <citation type="submission" date="2017-07" db="EMBL/GenBank/DDBJ databases">
        <title>Taro Niue Genome Assembly and Annotation.</title>
        <authorList>
            <person name="Atibalentja N."/>
            <person name="Keating K."/>
            <person name="Fields C.J."/>
        </authorList>
    </citation>
    <scope>NUCLEOTIDE SEQUENCE</scope>
    <source>
        <strain evidence="1">Niue_2</strain>
        <tissue evidence="1">Leaf</tissue>
    </source>
</reference>
<keyword evidence="2" id="KW-1185">Reference proteome</keyword>
<organism evidence="1 2">
    <name type="scientific">Colocasia esculenta</name>
    <name type="common">Wild taro</name>
    <name type="synonym">Arum esculentum</name>
    <dbReference type="NCBI Taxonomy" id="4460"/>
    <lineage>
        <taxon>Eukaryota</taxon>
        <taxon>Viridiplantae</taxon>
        <taxon>Streptophyta</taxon>
        <taxon>Embryophyta</taxon>
        <taxon>Tracheophyta</taxon>
        <taxon>Spermatophyta</taxon>
        <taxon>Magnoliopsida</taxon>
        <taxon>Liliopsida</taxon>
        <taxon>Araceae</taxon>
        <taxon>Aroideae</taxon>
        <taxon>Colocasieae</taxon>
        <taxon>Colocasia</taxon>
    </lineage>
</organism>
<dbReference type="EMBL" id="NMUH01000141">
    <property type="protein sequence ID" value="MQL72735.1"/>
    <property type="molecule type" value="Genomic_DNA"/>
</dbReference>
<dbReference type="Proteomes" id="UP000652761">
    <property type="component" value="Unassembled WGS sequence"/>
</dbReference>
<accession>A0A843TNV9</accession>